<proteinExistence type="predicted"/>
<accession>A0ABR0ESC5</accession>
<protein>
    <submittedName>
        <fullName evidence="2">Uncharacterized protein</fullName>
    </submittedName>
</protein>
<sequence length="165" mass="17161">MKINKLTQVLALAAVTTAQNLAYTTVSFIAPSTATKSTASTDVSTIAHQEWNSRRYLVSKDGSAVATYPIGSAATSYIPNTDATVSGSSSMTSDNASFVPAIVYRLNDDEFHYRLDNDDFYHRSSASSPTSTASAASQSNAGSAVNPLAAMGGIMGMGLAAMAMI</sequence>
<evidence type="ECO:0000256" key="1">
    <source>
        <dbReference type="SAM" id="SignalP"/>
    </source>
</evidence>
<dbReference type="Proteomes" id="UP001305779">
    <property type="component" value="Unassembled WGS sequence"/>
</dbReference>
<keyword evidence="1" id="KW-0732">Signal</keyword>
<evidence type="ECO:0000313" key="2">
    <source>
        <dbReference type="EMBL" id="KAK4504504.1"/>
    </source>
</evidence>
<feature type="chain" id="PRO_5046305758" evidence="1">
    <location>
        <begin position="19"/>
        <end position="165"/>
    </location>
</feature>
<feature type="signal peptide" evidence="1">
    <location>
        <begin position="1"/>
        <end position="18"/>
    </location>
</feature>
<gene>
    <name evidence="2" type="ORF">PRZ48_005420</name>
</gene>
<reference evidence="2 3" key="1">
    <citation type="journal article" date="2023" name="G3 (Bethesda)">
        <title>A chromosome-level genome assembly of Zasmidium syzygii isolated from banana leaves.</title>
        <authorList>
            <person name="van Westerhoven A.C."/>
            <person name="Mehrabi R."/>
            <person name="Talebi R."/>
            <person name="Steentjes M.B.F."/>
            <person name="Corcolon B."/>
            <person name="Chong P.A."/>
            <person name="Kema G.H.J."/>
            <person name="Seidl M.F."/>
        </authorList>
    </citation>
    <scope>NUCLEOTIDE SEQUENCE [LARGE SCALE GENOMIC DNA]</scope>
    <source>
        <strain evidence="2 3">P124</strain>
    </source>
</reference>
<keyword evidence="3" id="KW-1185">Reference proteome</keyword>
<comment type="caution">
    <text evidence="2">The sequence shown here is derived from an EMBL/GenBank/DDBJ whole genome shotgun (WGS) entry which is preliminary data.</text>
</comment>
<name>A0ABR0ESC5_ZASCE</name>
<dbReference type="EMBL" id="JAXOVC010000003">
    <property type="protein sequence ID" value="KAK4504504.1"/>
    <property type="molecule type" value="Genomic_DNA"/>
</dbReference>
<organism evidence="2 3">
    <name type="scientific">Zasmidium cellare</name>
    <name type="common">Wine cellar mold</name>
    <name type="synonym">Racodium cellare</name>
    <dbReference type="NCBI Taxonomy" id="395010"/>
    <lineage>
        <taxon>Eukaryota</taxon>
        <taxon>Fungi</taxon>
        <taxon>Dikarya</taxon>
        <taxon>Ascomycota</taxon>
        <taxon>Pezizomycotina</taxon>
        <taxon>Dothideomycetes</taxon>
        <taxon>Dothideomycetidae</taxon>
        <taxon>Mycosphaerellales</taxon>
        <taxon>Mycosphaerellaceae</taxon>
        <taxon>Zasmidium</taxon>
    </lineage>
</organism>
<evidence type="ECO:0000313" key="3">
    <source>
        <dbReference type="Proteomes" id="UP001305779"/>
    </source>
</evidence>